<dbReference type="PANTHER" id="PTHR33050:SF7">
    <property type="entry name" value="RIBONUCLEASE H"/>
    <property type="match status" value="1"/>
</dbReference>
<dbReference type="Gene3D" id="3.10.10.10">
    <property type="entry name" value="HIV Type 1 Reverse Transcriptase, subunit A, domain 1"/>
    <property type="match status" value="1"/>
</dbReference>
<dbReference type="InterPro" id="IPR052055">
    <property type="entry name" value="Hepadnavirus_pol/RT"/>
</dbReference>
<accession>A0A5J4QZU8</accession>
<dbReference type="OrthoDB" id="10058156at2759"/>
<dbReference type="Pfam" id="PF00078">
    <property type="entry name" value="RVT_1"/>
    <property type="match status" value="1"/>
</dbReference>
<name>A0A5J4QZU8_9EUKA</name>
<dbReference type="AlphaFoldDB" id="A0A5J4QZU8"/>
<organism evidence="2 3">
    <name type="scientific">Streblomastix strix</name>
    <dbReference type="NCBI Taxonomy" id="222440"/>
    <lineage>
        <taxon>Eukaryota</taxon>
        <taxon>Metamonada</taxon>
        <taxon>Preaxostyla</taxon>
        <taxon>Oxymonadida</taxon>
        <taxon>Streblomastigidae</taxon>
        <taxon>Streblomastix</taxon>
    </lineage>
</organism>
<gene>
    <name evidence="2" type="ORF">EZS28_053945</name>
</gene>
<comment type="caution">
    <text evidence="2">The sequence shown here is derived from an EMBL/GenBank/DDBJ whole genome shotgun (WGS) entry which is preliminary data.</text>
</comment>
<dbReference type="EMBL" id="SNRW01043847">
    <property type="protein sequence ID" value="KAA6326490.1"/>
    <property type="molecule type" value="Genomic_DNA"/>
</dbReference>
<dbReference type="Gene3D" id="3.30.70.270">
    <property type="match status" value="1"/>
</dbReference>
<sequence length="179" mass="20357">MLALQVVSIVLSYYPIIFLAKKALGKHRRIISCKTVNQLLNIEHFHIEGLTDARKIFINQGQAIMCDLHQAYSHLPVSTALHQYMAFRIRKQTFQYITVPFGIGTAPRLFIKVMRVGLAHLKPKEILITAQLDDGMARFQTRAQAEEGIKLITSLLTSLKLTINFQKSITIPCHTPKYL</sequence>
<dbReference type="Proteomes" id="UP000324800">
    <property type="component" value="Unassembled WGS sequence"/>
</dbReference>
<feature type="domain" description="Reverse transcriptase" evidence="1">
    <location>
        <begin position="21"/>
        <end position="179"/>
    </location>
</feature>
<proteinExistence type="predicted"/>
<evidence type="ECO:0000313" key="3">
    <source>
        <dbReference type="Proteomes" id="UP000324800"/>
    </source>
</evidence>
<dbReference type="InterPro" id="IPR043128">
    <property type="entry name" value="Rev_trsase/Diguanyl_cyclase"/>
</dbReference>
<dbReference type="InterPro" id="IPR043502">
    <property type="entry name" value="DNA/RNA_pol_sf"/>
</dbReference>
<protein>
    <recommendedName>
        <fullName evidence="1">Reverse transcriptase domain-containing protein</fullName>
    </recommendedName>
</protein>
<dbReference type="SUPFAM" id="SSF56672">
    <property type="entry name" value="DNA/RNA polymerases"/>
    <property type="match status" value="1"/>
</dbReference>
<evidence type="ECO:0000259" key="1">
    <source>
        <dbReference type="Pfam" id="PF00078"/>
    </source>
</evidence>
<reference evidence="2 3" key="1">
    <citation type="submission" date="2019-03" db="EMBL/GenBank/DDBJ databases">
        <title>Single cell metagenomics reveals metabolic interactions within the superorganism composed of flagellate Streblomastix strix and complex community of Bacteroidetes bacteria on its surface.</title>
        <authorList>
            <person name="Treitli S.C."/>
            <person name="Kolisko M."/>
            <person name="Husnik F."/>
            <person name="Keeling P."/>
            <person name="Hampl V."/>
        </authorList>
    </citation>
    <scope>NUCLEOTIDE SEQUENCE [LARGE SCALE GENOMIC DNA]</scope>
    <source>
        <strain evidence="2">ST1C</strain>
    </source>
</reference>
<dbReference type="InterPro" id="IPR000477">
    <property type="entry name" value="RT_dom"/>
</dbReference>
<dbReference type="PANTHER" id="PTHR33050">
    <property type="entry name" value="REVERSE TRANSCRIPTASE DOMAIN-CONTAINING PROTEIN"/>
    <property type="match status" value="1"/>
</dbReference>
<evidence type="ECO:0000313" key="2">
    <source>
        <dbReference type="EMBL" id="KAA6326490.1"/>
    </source>
</evidence>
<feature type="non-terminal residue" evidence="2">
    <location>
        <position position="179"/>
    </location>
</feature>